<evidence type="ECO:0000256" key="1">
    <source>
        <dbReference type="SAM" id="MobiDB-lite"/>
    </source>
</evidence>
<evidence type="ECO:0000313" key="2">
    <source>
        <dbReference type="EMBL" id="KAG9244930.1"/>
    </source>
</evidence>
<accession>A0A9P7Z427</accession>
<feature type="region of interest" description="Disordered" evidence="1">
    <location>
        <begin position="225"/>
        <end position="371"/>
    </location>
</feature>
<feature type="compositionally biased region" description="Basic and acidic residues" evidence="1">
    <location>
        <begin position="247"/>
        <end position="261"/>
    </location>
</feature>
<dbReference type="AlphaFoldDB" id="A0A9P7Z427"/>
<gene>
    <name evidence="2" type="ORF">BJ878DRAFT_503790</name>
</gene>
<feature type="compositionally biased region" description="Acidic residues" evidence="1">
    <location>
        <begin position="351"/>
        <end position="361"/>
    </location>
</feature>
<protein>
    <submittedName>
        <fullName evidence="2">Uncharacterized protein</fullName>
    </submittedName>
</protein>
<feature type="region of interest" description="Disordered" evidence="1">
    <location>
        <begin position="38"/>
        <end position="59"/>
    </location>
</feature>
<sequence length="371" mass="41679">MEAYGYPPLKLSDHKPFRWFALSDESLADDCANQLDLIQFDRDKEARKPKPRPKPKSREAYPCTVTKRKRALTLRRASRKDYSPSNDNMLNESDAMDVDMAKCSSTANSDEKMETGALDNMDANTEGNINQQILLEDPNEGRYFPVSELQPLRWVELHHSDVSENFDNTLRSHQSHPALTYRCGNADCFNKEGVEWSFQVLEQYSKHSNGYSMYSYERYSRAAPSTAYGDLKSGERRPMTGPHGMSLRKEKAGQEDIREVEPGASAQAEKKKKTKTQTATNGRRRAVATSKSRTGRAKTTTAKSNSKAAETKRGTQSKSARASIQTKVSVKAASFGDDNNDSELDTKSETESETSIEEENDGSYYVPTKNM</sequence>
<feature type="compositionally biased region" description="Basic and acidic residues" evidence="1">
    <location>
        <begin position="39"/>
        <end position="48"/>
    </location>
</feature>
<evidence type="ECO:0000313" key="3">
    <source>
        <dbReference type="Proteomes" id="UP000887226"/>
    </source>
</evidence>
<reference evidence="2" key="1">
    <citation type="journal article" date="2021" name="IMA Fungus">
        <title>Genomic characterization of three marine fungi, including Emericellopsis atlantica sp. nov. with signatures of a generalist lifestyle and marine biomass degradation.</title>
        <authorList>
            <person name="Hagestad O.C."/>
            <person name="Hou L."/>
            <person name="Andersen J.H."/>
            <person name="Hansen E.H."/>
            <person name="Altermark B."/>
            <person name="Li C."/>
            <person name="Kuhnert E."/>
            <person name="Cox R.J."/>
            <person name="Crous P.W."/>
            <person name="Spatafora J.W."/>
            <person name="Lail K."/>
            <person name="Amirebrahimi M."/>
            <person name="Lipzen A."/>
            <person name="Pangilinan J."/>
            <person name="Andreopoulos W."/>
            <person name="Hayes R.D."/>
            <person name="Ng V."/>
            <person name="Grigoriev I.V."/>
            <person name="Jackson S.A."/>
            <person name="Sutton T.D.S."/>
            <person name="Dobson A.D.W."/>
            <person name="Rama T."/>
        </authorList>
    </citation>
    <scope>NUCLEOTIDE SEQUENCE</scope>
    <source>
        <strain evidence="2">TRa3180A</strain>
    </source>
</reference>
<feature type="compositionally biased region" description="Polar residues" evidence="1">
    <location>
        <begin position="289"/>
        <end position="328"/>
    </location>
</feature>
<organism evidence="2 3">
    <name type="scientific">Calycina marina</name>
    <dbReference type="NCBI Taxonomy" id="1763456"/>
    <lineage>
        <taxon>Eukaryota</taxon>
        <taxon>Fungi</taxon>
        <taxon>Dikarya</taxon>
        <taxon>Ascomycota</taxon>
        <taxon>Pezizomycotina</taxon>
        <taxon>Leotiomycetes</taxon>
        <taxon>Helotiales</taxon>
        <taxon>Pezizellaceae</taxon>
        <taxon>Calycina</taxon>
    </lineage>
</organism>
<comment type="caution">
    <text evidence="2">The sequence shown here is derived from an EMBL/GenBank/DDBJ whole genome shotgun (WGS) entry which is preliminary data.</text>
</comment>
<dbReference type="EMBL" id="MU253874">
    <property type="protein sequence ID" value="KAG9244930.1"/>
    <property type="molecule type" value="Genomic_DNA"/>
</dbReference>
<keyword evidence="3" id="KW-1185">Reference proteome</keyword>
<name>A0A9P7Z427_9HELO</name>
<dbReference type="Proteomes" id="UP000887226">
    <property type="component" value="Unassembled WGS sequence"/>
</dbReference>
<proteinExistence type="predicted"/>